<sequence length="129" mass="15404">MSVWDKLRAFEIRRPDGGKIFTSWSVATKWFAFGFHVFEGADEEGCFHTHPAWAFRLVLWGGYVEEAYIKRHLYPYGHHYVLKKRWFFPGRFGIVAPHFEHRIDRLLFKRSVSLWVRGPIKFEILTRGC</sequence>
<gene>
    <name evidence="1" type="ORF">vBDshSR26L_12</name>
</gene>
<evidence type="ECO:0000313" key="1">
    <source>
        <dbReference type="EMBL" id="XBW75327.1"/>
    </source>
</evidence>
<accession>A0AAU7VGF2</accession>
<proteinExistence type="predicted"/>
<protein>
    <submittedName>
        <fullName evidence="1">Uncharacterized protein</fullName>
    </submittedName>
</protein>
<name>A0AAU7VGF2_9CAUD</name>
<dbReference type="EMBL" id="PP882867">
    <property type="protein sequence ID" value="XBW75327.1"/>
    <property type="molecule type" value="Genomic_DNA"/>
</dbReference>
<organism evidence="1">
    <name type="scientific">Dinoroseobacter phage vB_DshS_R26L</name>
    <dbReference type="NCBI Taxonomy" id="3161158"/>
    <lineage>
        <taxon>Viruses</taxon>
        <taxon>Duplodnaviria</taxon>
        <taxon>Heunggongvirae</taxon>
        <taxon>Uroviricota</taxon>
        <taxon>Caudoviricetes</taxon>
        <taxon>Nanhaivirus</taxon>
    </lineage>
</organism>
<reference evidence="1" key="1">
    <citation type="submission" date="2024-06" db="EMBL/GenBank/DDBJ databases">
        <authorList>
            <person name="Lu L."/>
            <person name="Wei N."/>
            <person name="Zhang R."/>
        </authorList>
    </citation>
    <scope>NUCLEOTIDE SEQUENCE</scope>
</reference>